<dbReference type="STRING" id="927665.HMPREF1535_04938"/>
<dbReference type="PROSITE" id="PS51063">
    <property type="entry name" value="HTH_CRP_2"/>
    <property type="match status" value="1"/>
</dbReference>
<dbReference type="InterPro" id="IPR036390">
    <property type="entry name" value="WH_DNA-bd_sf"/>
</dbReference>
<dbReference type="PANTHER" id="PTHR24567">
    <property type="entry name" value="CRP FAMILY TRANSCRIPTIONAL REGULATORY PROTEIN"/>
    <property type="match status" value="1"/>
</dbReference>
<dbReference type="SMART" id="SM00419">
    <property type="entry name" value="HTH_CRP"/>
    <property type="match status" value="1"/>
</dbReference>
<dbReference type="PROSITE" id="PS50042">
    <property type="entry name" value="CNMP_BINDING_3"/>
    <property type="match status" value="1"/>
</dbReference>
<proteinExistence type="predicted"/>
<dbReference type="InterPro" id="IPR012318">
    <property type="entry name" value="HTH_CRP"/>
</dbReference>
<evidence type="ECO:0000256" key="1">
    <source>
        <dbReference type="ARBA" id="ARBA00023015"/>
    </source>
</evidence>
<organism evidence="6 7">
    <name type="scientific">Parabacteroides goldsteinii DSM 19448 = WAL 12034</name>
    <dbReference type="NCBI Taxonomy" id="927665"/>
    <lineage>
        <taxon>Bacteria</taxon>
        <taxon>Pseudomonadati</taxon>
        <taxon>Bacteroidota</taxon>
        <taxon>Bacteroidia</taxon>
        <taxon>Bacteroidales</taxon>
        <taxon>Tannerellaceae</taxon>
        <taxon>Parabacteroides</taxon>
    </lineage>
</organism>
<sequence length="221" mass="25425">MNITDIFQIPLFRNFTQKMQEDFLENLEYTLENHPKGKTIIHQGSPCQAIHVLLEGKLNVDVVDVSGGEVRVEVIKAPRTFATPHVFAEKNQFPATFSVEEDVVLMKISKDSFFKMMHSMPVLLHNFLCVSTSCNKCTMTRLRVLSFRGIRSRYIYYLIDHLKEGEDTVDMEHNQVQLAEYFGVTRPALSKEINKLVDSGFIRISRNKVKILNKQALISML</sequence>
<dbReference type="SUPFAM" id="SSF46785">
    <property type="entry name" value="Winged helix' DNA-binding domain"/>
    <property type="match status" value="1"/>
</dbReference>
<dbReference type="GO" id="GO:0003677">
    <property type="term" value="F:DNA binding"/>
    <property type="evidence" value="ECO:0007669"/>
    <property type="project" value="UniProtKB-KW"/>
</dbReference>
<protein>
    <recommendedName>
        <fullName evidence="8">Cyclic nucleotide-binding domain-containing protein</fullName>
    </recommendedName>
</protein>
<keyword evidence="2" id="KW-0238">DNA-binding</keyword>
<dbReference type="GO" id="GO:0003700">
    <property type="term" value="F:DNA-binding transcription factor activity"/>
    <property type="evidence" value="ECO:0007669"/>
    <property type="project" value="TreeGrafter"/>
</dbReference>
<dbReference type="RefSeq" id="WP_010800213.1">
    <property type="nucleotide sequence ID" value="NZ_KQ033914.1"/>
</dbReference>
<comment type="caution">
    <text evidence="6">The sequence shown here is derived from an EMBL/GenBank/DDBJ whole genome shotgun (WGS) entry which is preliminary data.</text>
</comment>
<dbReference type="HOGENOM" id="CLU_075053_4_1_10"/>
<feature type="domain" description="HTH crp-type" evidence="5">
    <location>
        <begin position="148"/>
        <end position="215"/>
    </location>
</feature>
<dbReference type="PATRIC" id="fig|927665.4.peg.5065"/>
<dbReference type="InterPro" id="IPR050397">
    <property type="entry name" value="Env_Response_Regulators"/>
</dbReference>
<evidence type="ECO:0008006" key="8">
    <source>
        <dbReference type="Google" id="ProtNLM"/>
    </source>
</evidence>
<evidence type="ECO:0000313" key="7">
    <source>
        <dbReference type="Proteomes" id="UP000033047"/>
    </source>
</evidence>
<evidence type="ECO:0000256" key="2">
    <source>
        <dbReference type="ARBA" id="ARBA00023125"/>
    </source>
</evidence>
<dbReference type="Proteomes" id="UP000033047">
    <property type="component" value="Unassembled WGS sequence"/>
</dbReference>
<evidence type="ECO:0000313" key="6">
    <source>
        <dbReference type="EMBL" id="KKB45654.1"/>
    </source>
</evidence>
<keyword evidence="3" id="KW-0804">Transcription</keyword>
<dbReference type="CDD" id="cd00038">
    <property type="entry name" value="CAP_ED"/>
    <property type="match status" value="1"/>
</dbReference>
<name>A0A0F5IJB3_9BACT</name>
<dbReference type="GO" id="GO:0005829">
    <property type="term" value="C:cytosol"/>
    <property type="evidence" value="ECO:0007669"/>
    <property type="project" value="TreeGrafter"/>
</dbReference>
<dbReference type="Pfam" id="PF13545">
    <property type="entry name" value="HTH_Crp_2"/>
    <property type="match status" value="1"/>
</dbReference>
<evidence type="ECO:0000259" key="5">
    <source>
        <dbReference type="PROSITE" id="PS51063"/>
    </source>
</evidence>
<reference evidence="6 7" key="1">
    <citation type="submission" date="2013-04" db="EMBL/GenBank/DDBJ databases">
        <title>The Genome Sequence of Parabacteroides goldsteinii DSM 19448.</title>
        <authorList>
            <consortium name="The Broad Institute Genomics Platform"/>
            <person name="Earl A."/>
            <person name="Ward D."/>
            <person name="Feldgarden M."/>
            <person name="Gevers D."/>
            <person name="Martens E."/>
            <person name="Sakamoto M."/>
            <person name="Benno Y."/>
            <person name="Song Y."/>
            <person name="Liu C."/>
            <person name="Lee J."/>
            <person name="Bolanos M."/>
            <person name="Vaisanen M.L."/>
            <person name="Finegold S.M."/>
            <person name="Walker B."/>
            <person name="Young S."/>
            <person name="Zeng Q."/>
            <person name="Gargeya S."/>
            <person name="Fitzgerald M."/>
            <person name="Haas B."/>
            <person name="Abouelleil A."/>
            <person name="Allen A.W."/>
            <person name="Alvarado L."/>
            <person name="Arachchi H.M."/>
            <person name="Berlin A.M."/>
            <person name="Chapman S.B."/>
            <person name="Gainer-Dewar J."/>
            <person name="Goldberg J."/>
            <person name="Griggs A."/>
            <person name="Gujja S."/>
            <person name="Hansen M."/>
            <person name="Howarth C."/>
            <person name="Imamovic A."/>
            <person name="Ireland A."/>
            <person name="Larimer J."/>
            <person name="McCowan C."/>
            <person name="Murphy C."/>
            <person name="Pearson M."/>
            <person name="Poon T.W."/>
            <person name="Priest M."/>
            <person name="Roberts A."/>
            <person name="Saif S."/>
            <person name="Shea T."/>
            <person name="Sisk P."/>
            <person name="Sykes S."/>
            <person name="Wortman J."/>
            <person name="Nusbaum C."/>
            <person name="Birren B."/>
        </authorList>
    </citation>
    <scope>NUCLEOTIDE SEQUENCE [LARGE SCALE GENOMIC DNA]</scope>
    <source>
        <strain evidence="6 7">DSM 19448</strain>
    </source>
</reference>
<evidence type="ECO:0000256" key="3">
    <source>
        <dbReference type="ARBA" id="ARBA00023163"/>
    </source>
</evidence>
<dbReference type="InterPro" id="IPR018490">
    <property type="entry name" value="cNMP-bd_dom_sf"/>
</dbReference>
<dbReference type="GeneID" id="69979066"/>
<keyword evidence="1" id="KW-0805">Transcription regulation</keyword>
<evidence type="ECO:0000259" key="4">
    <source>
        <dbReference type="PROSITE" id="PS50042"/>
    </source>
</evidence>
<dbReference type="InterPro" id="IPR014710">
    <property type="entry name" value="RmlC-like_jellyroll"/>
</dbReference>
<dbReference type="EMBL" id="AQHV01000028">
    <property type="protein sequence ID" value="KKB45654.1"/>
    <property type="molecule type" value="Genomic_DNA"/>
</dbReference>
<dbReference type="PANTHER" id="PTHR24567:SF58">
    <property type="entry name" value="CYCLIC AMP-BINDING REGULATORY PROTEIN"/>
    <property type="match status" value="1"/>
</dbReference>
<dbReference type="InterPro" id="IPR000595">
    <property type="entry name" value="cNMP-bd_dom"/>
</dbReference>
<feature type="domain" description="Cyclic nucleotide-binding" evidence="4">
    <location>
        <begin position="11"/>
        <end position="117"/>
    </location>
</feature>
<dbReference type="SMART" id="SM00100">
    <property type="entry name" value="cNMP"/>
    <property type="match status" value="1"/>
</dbReference>
<dbReference type="Gene3D" id="2.60.120.10">
    <property type="entry name" value="Jelly Rolls"/>
    <property type="match status" value="1"/>
</dbReference>
<dbReference type="SUPFAM" id="SSF51206">
    <property type="entry name" value="cAMP-binding domain-like"/>
    <property type="match status" value="1"/>
</dbReference>
<dbReference type="AlphaFoldDB" id="A0A0F5IJB3"/>
<dbReference type="Pfam" id="PF00027">
    <property type="entry name" value="cNMP_binding"/>
    <property type="match status" value="1"/>
</dbReference>
<gene>
    <name evidence="6" type="ORF">HMPREF1535_04938</name>
</gene>
<accession>A0A0F5IJB3</accession>